<feature type="non-terminal residue" evidence="2">
    <location>
        <position position="100"/>
    </location>
</feature>
<dbReference type="AlphaFoldDB" id="A0A1B6EF28"/>
<accession>A0A1B6EF28</accession>
<sequence length="100" mass="11513">DRDESIVNTNEDFQIFMEQGKQNNEFWLSSSCALPSKTKSKNIVKILPGPKRIARDAKSELVAFLMFVAVEMIDLIVQYINIFIDKKHIDGCFAKERDCK</sequence>
<keyword evidence="1" id="KW-1133">Transmembrane helix</keyword>
<keyword evidence="1" id="KW-0472">Membrane</keyword>
<dbReference type="EMBL" id="GEDC01000755">
    <property type="protein sequence ID" value="JAS36543.1"/>
    <property type="molecule type" value="Transcribed_RNA"/>
</dbReference>
<name>A0A1B6EF28_9HEMI</name>
<evidence type="ECO:0000313" key="2">
    <source>
        <dbReference type="EMBL" id="JAS36543.1"/>
    </source>
</evidence>
<protein>
    <recommendedName>
        <fullName evidence="3">PiggyBac transposable element-derived protein domain-containing protein</fullName>
    </recommendedName>
</protein>
<reference evidence="2" key="1">
    <citation type="submission" date="2015-12" db="EMBL/GenBank/DDBJ databases">
        <title>De novo transcriptome assembly of four potential Pierce s Disease insect vectors from Arizona vineyards.</title>
        <authorList>
            <person name="Tassone E.E."/>
        </authorList>
    </citation>
    <scope>NUCLEOTIDE SEQUENCE</scope>
</reference>
<evidence type="ECO:0000256" key="1">
    <source>
        <dbReference type="SAM" id="Phobius"/>
    </source>
</evidence>
<evidence type="ECO:0008006" key="3">
    <source>
        <dbReference type="Google" id="ProtNLM"/>
    </source>
</evidence>
<keyword evidence="1" id="KW-0812">Transmembrane</keyword>
<proteinExistence type="predicted"/>
<organism evidence="2">
    <name type="scientific">Clastoptera arizonana</name>
    <name type="common">Arizona spittle bug</name>
    <dbReference type="NCBI Taxonomy" id="38151"/>
    <lineage>
        <taxon>Eukaryota</taxon>
        <taxon>Metazoa</taxon>
        <taxon>Ecdysozoa</taxon>
        <taxon>Arthropoda</taxon>
        <taxon>Hexapoda</taxon>
        <taxon>Insecta</taxon>
        <taxon>Pterygota</taxon>
        <taxon>Neoptera</taxon>
        <taxon>Paraneoptera</taxon>
        <taxon>Hemiptera</taxon>
        <taxon>Auchenorrhyncha</taxon>
        <taxon>Cercopoidea</taxon>
        <taxon>Clastopteridae</taxon>
        <taxon>Clastoptera</taxon>
    </lineage>
</organism>
<feature type="transmembrane region" description="Helical" evidence="1">
    <location>
        <begin position="61"/>
        <end position="80"/>
    </location>
</feature>
<gene>
    <name evidence="2" type="ORF">g.7108</name>
</gene>
<feature type="non-terminal residue" evidence="2">
    <location>
        <position position="1"/>
    </location>
</feature>